<keyword evidence="1" id="KW-1133">Transmembrane helix</keyword>
<feature type="domain" description="Inositolphosphotransferase Aur1/Ipt1" evidence="2">
    <location>
        <begin position="66"/>
        <end position="203"/>
    </location>
</feature>
<dbReference type="AlphaFoldDB" id="A0A927ZSE2"/>
<comment type="caution">
    <text evidence="3">The sequence shown here is derived from an EMBL/GenBank/DDBJ whole genome shotgun (WGS) entry which is preliminary data.</text>
</comment>
<gene>
    <name evidence="3" type="ORF">E7215_01370</name>
</gene>
<dbReference type="Proteomes" id="UP000768462">
    <property type="component" value="Unassembled WGS sequence"/>
</dbReference>
<proteinExistence type="predicted"/>
<dbReference type="InterPro" id="IPR036938">
    <property type="entry name" value="PAP2/HPO_sf"/>
</dbReference>
<dbReference type="EMBL" id="SVCM01000017">
    <property type="protein sequence ID" value="MBE6058813.1"/>
    <property type="molecule type" value="Genomic_DNA"/>
</dbReference>
<dbReference type="SUPFAM" id="SSF48317">
    <property type="entry name" value="Acid phosphatase/Vanadium-dependent haloperoxidase"/>
    <property type="match status" value="1"/>
</dbReference>
<evidence type="ECO:0000259" key="2">
    <source>
        <dbReference type="Pfam" id="PF14378"/>
    </source>
</evidence>
<dbReference type="InterPro" id="IPR026841">
    <property type="entry name" value="Aur1/Ipt1"/>
</dbReference>
<sequence length="233" mass="27514">MKVKFMKWLLEKYNVKTIKPYLWIFSIGISSICYFFINNYQNPKLHSLYTDIDDLIPFVSVFILPYMMYMPNLIISLIIMCYCDEERYFISLLTLNIVNCICLIIYLNFQTYVPRPIIIHDDFLCNFVKFIYGRDNPYNCFPSIHVAATFSALKGINKLKNMPTKYKIGFNIVGWLIIISTQFVKQHVIIDLLAGLVLVEAVYKIIEYLFYNKNYLKGFIKNKKKDDEKGMAQ</sequence>
<evidence type="ECO:0000256" key="1">
    <source>
        <dbReference type="SAM" id="Phobius"/>
    </source>
</evidence>
<feature type="transmembrane region" description="Helical" evidence="1">
    <location>
        <begin position="57"/>
        <end position="81"/>
    </location>
</feature>
<feature type="transmembrane region" description="Helical" evidence="1">
    <location>
        <begin position="168"/>
        <end position="184"/>
    </location>
</feature>
<keyword evidence="1" id="KW-0472">Membrane</keyword>
<feature type="transmembrane region" description="Helical" evidence="1">
    <location>
        <begin position="21"/>
        <end position="37"/>
    </location>
</feature>
<name>A0A927ZSE2_9CLOT</name>
<accession>A0A927ZSE2</accession>
<dbReference type="CDD" id="cd03386">
    <property type="entry name" value="PAP2_Aur1_like"/>
    <property type="match status" value="1"/>
</dbReference>
<reference evidence="3" key="1">
    <citation type="submission" date="2019-04" db="EMBL/GenBank/DDBJ databases">
        <title>Evolution of Biomass-Degrading Anaerobic Consortia Revealed by Metagenomics.</title>
        <authorList>
            <person name="Peng X."/>
        </authorList>
    </citation>
    <scope>NUCLEOTIDE SEQUENCE</scope>
    <source>
        <strain evidence="3">SIG254</strain>
    </source>
</reference>
<keyword evidence="1" id="KW-0812">Transmembrane</keyword>
<evidence type="ECO:0000313" key="3">
    <source>
        <dbReference type="EMBL" id="MBE6058813.1"/>
    </source>
</evidence>
<organism evidence="3 4">
    <name type="scientific">Clostridium sulfidigenes</name>
    <dbReference type="NCBI Taxonomy" id="318464"/>
    <lineage>
        <taxon>Bacteria</taxon>
        <taxon>Bacillati</taxon>
        <taxon>Bacillota</taxon>
        <taxon>Clostridia</taxon>
        <taxon>Eubacteriales</taxon>
        <taxon>Clostridiaceae</taxon>
        <taxon>Clostridium</taxon>
    </lineage>
</organism>
<dbReference type="GO" id="GO:0016020">
    <property type="term" value="C:membrane"/>
    <property type="evidence" value="ECO:0007669"/>
    <property type="project" value="UniProtKB-SubCell"/>
</dbReference>
<dbReference type="Pfam" id="PF14378">
    <property type="entry name" value="PAP2_3"/>
    <property type="match status" value="1"/>
</dbReference>
<evidence type="ECO:0000313" key="4">
    <source>
        <dbReference type="Proteomes" id="UP000768462"/>
    </source>
</evidence>
<protein>
    <submittedName>
        <fullName evidence="3">Inositol phosphorylceramide synthase</fullName>
    </submittedName>
</protein>
<feature type="transmembrane region" description="Helical" evidence="1">
    <location>
        <begin position="190"/>
        <end position="211"/>
    </location>
</feature>
<feature type="transmembrane region" description="Helical" evidence="1">
    <location>
        <begin position="88"/>
        <end position="107"/>
    </location>
</feature>